<dbReference type="Gene3D" id="3.40.50.1820">
    <property type="entry name" value="alpha/beta hydrolase"/>
    <property type="match status" value="1"/>
</dbReference>
<dbReference type="PANTHER" id="PTHR43433">
    <property type="entry name" value="HYDROLASE, ALPHA/BETA FOLD FAMILY PROTEIN"/>
    <property type="match status" value="1"/>
</dbReference>
<dbReference type="Proteomes" id="UP000664109">
    <property type="component" value="Unassembled WGS sequence"/>
</dbReference>
<evidence type="ECO:0000259" key="1">
    <source>
        <dbReference type="Pfam" id="PF00561"/>
    </source>
</evidence>
<comment type="caution">
    <text evidence="2">The sequence shown here is derived from an EMBL/GenBank/DDBJ whole genome shotgun (WGS) entry which is preliminary data.</text>
</comment>
<dbReference type="InterPro" id="IPR000073">
    <property type="entry name" value="AB_hydrolase_1"/>
</dbReference>
<accession>A0ABS2V0R8</accession>
<dbReference type="EMBL" id="JAFEJA010000002">
    <property type="protein sequence ID" value="MBM9623426.1"/>
    <property type="molecule type" value="Genomic_DNA"/>
</dbReference>
<sequence length="304" mass="32709">MPRFACNDDVRIAFEDLGGEGGDPLLLVMGLGASRFWWPGGLVAELVRRGFHVVAYDHRDAGQSTYLPDRREGAPVAALLRHAPPAYSAEDLTDDAIAVLDALGWGRAHLFGHSMGGLVAQRIAIRHPHRVHTLATSSAVPSDVKGLRVLRYLRVASLVRFARLRHPETPQGDLALAVAVARVMAAPGQDVDEGDVREFVEEEAAHQVTSFRDRNAQSRQIGAKWHGGPLAGITAPTLVLHGLRDPLLRVSAARDIAAAVPGARLRALPGVGHFLVGDVWAAYADELRALADRVDGRSATLCED</sequence>
<dbReference type="SUPFAM" id="SSF53474">
    <property type="entry name" value="alpha/beta-Hydrolases"/>
    <property type="match status" value="1"/>
</dbReference>
<dbReference type="RefSeq" id="WP_205377562.1">
    <property type="nucleotide sequence ID" value="NZ_JAFEJA010000002.1"/>
</dbReference>
<dbReference type="InterPro" id="IPR029058">
    <property type="entry name" value="AB_hydrolase_fold"/>
</dbReference>
<evidence type="ECO:0000313" key="2">
    <source>
        <dbReference type="EMBL" id="MBM9623426.1"/>
    </source>
</evidence>
<dbReference type="Pfam" id="PF00561">
    <property type="entry name" value="Abhydrolase_1"/>
    <property type="match status" value="1"/>
</dbReference>
<dbReference type="PANTHER" id="PTHR43433:SF5">
    <property type="entry name" value="AB HYDROLASE-1 DOMAIN-CONTAINING PROTEIN"/>
    <property type="match status" value="1"/>
</dbReference>
<keyword evidence="3" id="KW-1185">Reference proteome</keyword>
<organism evidence="2 3">
    <name type="scientific">Streptomyces zhihengii</name>
    <dbReference type="NCBI Taxonomy" id="1818004"/>
    <lineage>
        <taxon>Bacteria</taxon>
        <taxon>Bacillati</taxon>
        <taxon>Actinomycetota</taxon>
        <taxon>Actinomycetes</taxon>
        <taxon>Kitasatosporales</taxon>
        <taxon>Streptomycetaceae</taxon>
        <taxon>Streptomyces</taxon>
    </lineage>
</organism>
<evidence type="ECO:0000313" key="3">
    <source>
        <dbReference type="Proteomes" id="UP000664109"/>
    </source>
</evidence>
<proteinExistence type="predicted"/>
<dbReference type="GO" id="GO:0016787">
    <property type="term" value="F:hydrolase activity"/>
    <property type="evidence" value="ECO:0007669"/>
    <property type="project" value="UniProtKB-KW"/>
</dbReference>
<protein>
    <submittedName>
        <fullName evidence="2">Alpha/beta hydrolase</fullName>
    </submittedName>
</protein>
<keyword evidence="2" id="KW-0378">Hydrolase</keyword>
<gene>
    <name evidence="2" type="ORF">JE024_33045</name>
</gene>
<reference evidence="2 3" key="1">
    <citation type="journal article" date="2016" name="Arch. Microbiol.">
        <title>Streptomyces zhihengii sp. nov., isolated from rhizospheric soil of Psammosilene tunicoides.</title>
        <authorList>
            <person name="Huang M.J."/>
            <person name="Fei J.J."/>
            <person name="Salam N."/>
            <person name="Kim C.J."/>
            <person name="Hozzein W.N."/>
            <person name="Xiao M."/>
            <person name="Huang H.Q."/>
            <person name="Li W.J."/>
        </authorList>
    </citation>
    <scope>NUCLEOTIDE SEQUENCE [LARGE SCALE GENOMIC DNA]</scope>
    <source>
        <strain evidence="2 3">YIM T102</strain>
    </source>
</reference>
<name>A0ABS2V0R8_9ACTN</name>
<dbReference type="InterPro" id="IPR050471">
    <property type="entry name" value="AB_hydrolase"/>
</dbReference>
<feature type="domain" description="AB hydrolase-1" evidence="1">
    <location>
        <begin position="24"/>
        <end position="275"/>
    </location>
</feature>